<dbReference type="EMBL" id="JANIIK010000042">
    <property type="protein sequence ID" value="KAJ3606800.1"/>
    <property type="molecule type" value="Genomic_DNA"/>
</dbReference>
<keyword evidence="3" id="KW-1185">Reference proteome</keyword>
<gene>
    <name evidence="2" type="ORF">NHX12_026319</name>
</gene>
<dbReference type="Proteomes" id="UP001148018">
    <property type="component" value="Unassembled WGS sequence"/>
</dbReference>
<sequence>MGDLQTKGWATDRAHIFHFSSEMLVCGGTAPSSSLPPSSSFLLFHRCPRPQASDASASPRPIGRREPEESGCIGPLLLAACAADTAGSSPGVGVLSQ</sequence>
<organism evidence="2 3">
    <name type="scientific">Muraenolepis orangiensis</name>
    <name type="common">Patagonian moray cod</name>
    <dbReference type="NCBI Taxonomy" id="630683"/>
    <lineage>
        <taxon>Eukaryota</taxon>
        <taxon>Metazoa</taxon>
        <taxon>Chordata</taxon>
        <taxon>Craniata</taxon>
        <taxon>Vertebrata</taxon>
        <taxon>Euteleostomi</taxon>
        <taxon>Actinopterygii</taxon>
        <taxon>Neopterygii</taxon>
        <taxon>Teleostei</taxon>
        <taxon>Neoteleostei</taxon>
        <taxon>Acanthomorphata</taxon>
        <taxon>Zeiogadaria</taxon>
        <taxon>Gadariae</taxon>
        <taxon>Gadiformes</taxon>
        <taxon>Muraenolepidoidei</taxon>
        <taxon>Muraenolepididae</taxon>
        <taxon>Muraenolepis</taxon>
    </lineage>
</organism>
<dbReference type="AlphaFoldDB" id="A0A9Q0EK13"/>
<protein>
    <submittedName>
        <fullName evidence="2">Uncharacterized protein</fullName>
    </submittedName>
</protein>
<name>A0A9Q0EK13_9TELE</name>
<evidence type="ECO:0000313" key="2">
    <source>
        <dbReference type="EMBL" id="KAJ3606800.1"/>
    </source>
</evidence>
<evidence type="ECO:0000256" key="1">
    <source>
        <dbReference type="SAM" id="MobiDB-lite"/>
    </source>
</evidence>
<comment type="caution">
    <text evidence="2">The sequence shown here is derived from an EMBL/GenBank/DDBJ whole genome shotgun (WGS) entry which is preliminary data.</text>
</comment>
<proteinExistence type="predicted"/>
<accession>A0A9Q0EK13</accession>
<reference evidence="2" key="1">
    <citation type="submission" date="2022-07" db="EMBL/GenBank/DDBJ databases">
        <title>Chromosome-level genome of Muraenolepis orangiensis.</title>
        <authorList>
            <person name="Kim J."/>
        </authorList>
    </citation>
    <scope>NUCLEOTIDE SEQUENCE</scope>
    <source>
        <strain evidence="2">KU_S4_2022</strain>
        <tissue evidence="2">Muscle</tissue>
    </source>
</reference>
<feature type="region of interest" description="Disordered" evidence="1">
    <location>
        <begin position="50"/>
        <end position="69"/>
    </location>
</feature>
<evidence type="ECO:0000313" key="3">
    <source>
        <dbReference type="Proteomes" id="UP001148018"/>
    </source>
</evidence>